<name>A0A4R1JA72_9GAMM</name>
<dbReference type="RefSeq" id="WP_131913189.1">
    <property type="nucleotide sequence ID" value="NZ_OU594967.1"/>
</dbReference>
<dbReference type="OrthoDB" id="370541at2"/>
<organism evidence="2 3">
    <name type="scientific">Celerinatantimonas diazotrophica</name>
    <dbReference type="NCBI Taxonomy" id="412034"/>
    <lineage>
        <taxon>Bacteria</taxon>
        <taxon>Pseudomonadati</taxon>
        <taxon>Pseudomonadota</taxon>
        <taxon>Gammaproteobacteria</taxon>
        <taxon>Celerinatantimonadaceae</taxon>
        <taxon>Celerinatantimonas</taxon>
    </lineage>
</organism>
<dbReference type="InterPro" id="IPR045361">
    <property type="entry name" value="CIS_tube_prot_N"/>
</dbReference>
<protein>
    <recommendedName>
        <fullName evidence="1">Contractile injection system tube protein N-terminal domain-containing protein</fullName>
    </recommendedName>
</protein>
<dbReference type="AlphaFoldDB" id="A0A4R1JA72"/>
<keyword evidence="3" id="KW-1185">Reference proteome</keyword>
<accession>A0A4R1JA72</accession>
<comment type="caution">
    <text evidence="2">The sequence shown here is derived from an EMBL/GenBank/DDBJ whole genome shotgun (WGS) entry which is preliminary data.</text>
</comment>
<dbReference type="EMBL" id="SMGD01000014">
    <property type="protein sequence ID" value="TCK47367.1"/>
    <property type="molecule type" value="Genomic_DNA"/>
</dbReference>
<evidence type="ECO:0000313" key="2">
    <source>
        <dbReference type="EMBL" id="TCK47367.1"/>
    </source>
</evidence>
<dbReference type="Pfam" id="PF19266">
    <property type="entry name" value="CIS_tube"/>
    <property type="match status" value="1"/>
</dbReference>
<proteinExistence type="predicted"/>
<evidence type="ECO:0000259" key="1">
    <source>
        <dbReference type="Pfam" id="PF19266"/>
    </source>
</evidence>
<feature type="domain" description="Contractile injection system tube protein N-terminal" evidence="1">
    <location>
        <begin position="13"/>
        <end position="139"/>
    </location>
</feature>
<sequence>MVTKANIINLDQGSEKIEVMFNPEDYELTTSALLSENDGNLQYNRSKLEDFTVSLFFDSYVQGTDIRDQTDKIAKLTLPTIAGTNTKRPPVCLFSWGGFTYRGLINKVQQKFTLFLPTGIPVRAELQVTFTSWLTDKDETDYSGKEACVKYWEVKAGDRLDLIANKTLNNSAYWRLIADQNRITNPFAFPQDSDIGQRLLIPDIANKEPINS</sequence>
<gene>
    <name evidence="2" type="ORF">EV690_2389</name>
</gene>
<reference evidence="2 3" key="1">
    <citation type="submission" date="2019-03" db="EMBL/GenBank/DDBJ databases">
        <title>Genomic Encyclopedia of Type Strains, Phase IV (KMG-IV): sequencing the most valuable type-strain genomes for metagenomic binning, comparative biology and taxonomic classification.</title>
        <authorList>
            <person name="Goeker M."/>
        </authorList>
    </citation>
    <scope>NUCLEOTIDE SEQUENCE [LARGE SCALE GENOMIC DNA]</scope>
    <source>
        <strain evidence="2 3">DSM 18577</strain>
    </source>
</reference>
<dbReference type="Proteomes" id="UP000295565">
    <property type="component" value="Unassembled WGS sequence"/>
</dbReference>
<evidence type="ECO:0000313" key="3">
    <source>
        <dbReference type="Proteomes" id="UP000295565"/>
    </source>
</evidence>